<dbReference type="GO" id="GO:0016829">
    <property type="term" value="F:lyase activity"/>
    <property type="evidence" value="ECO:0007669"/>
    <property type="project" value="UniProtKB-KW"/>
</dbReference>
<dbReference type="FunFam" id="3.90.850.10:FF:000002">
    <property type="entry name" value="2-hydroxyhepta-2,4-diene-1,7-dioate isomerase"/>
    <property type="match status" value="1"/>
</dbReference>
<dbReference type="InterPro" id="IPR051121">
    <property type="entry name" value="FAH"/>
</dbReference>
<organism evidence="4 5">
    <name type="scientific">Streptomyces albus (strain ATCC 21838 / DSM 41398 / FERM P-419 / JCM 4703 / NBRC 107858)</name>
    <dbReference type="NCBI Taxonomy" id="1081613"/>
    <lineage>
        <taxon>Bacteria</taxon>
        <taxon>Bacillati</taxon>
        <taxon>Actinomycetota</taxon>
        <taxon>Actinomycetes</taxon>
        <taxon>Kitasatosporales</taxon>
        <taxon>Streptomycetaceae</taxon>
        <taxon>Streptomyces</taxon>
    </lineage>
</organism>
<protein>
    <submittedName>
        <fullName evidence="4">Ureidoglycolate lyase</fullName>
    </submittedName>
</protein>
<dbReference type="GO" id="GO:0019752">
    <property type="term" value="P:carboxylic acid metabolic process"/>
    <property type="evidence" value="ECO:0007669"/>
    <property type="project" value="UniProtKB-ARBA"/>
</dbReference>
<evidence type="ECO:0000256" key="1">
    <source>
        <dbReference type="ARBA" id="ARBA00010211"/>
    </source>
</evidence>
<dbReference type="KEGG" id="sals:SLNWT_4229"/>
<dbReference type="Gene3D" id="3.90.850.10">
    <property type="entry name" value="Fumarylacetoacetase-like, C-terminal domain"/>
    <property type="match status" value="1"/>
</dbReference>
<evidence type="ECO:0000256" key="2">
    <source>
        <dbReference type="ARBA" id="ARBA00022723"/>
    </source>
</evidence>
<evidence type="ECO:0000313" key="5">
    <source>
        <dbReference type="Proteomes" id="UP000031523"/>
    </source>
</evidence>
<dbReference type="AlphaFoldDB" id="A0A0B5EYZ2"/>
<keyword evidence="2" id="KW-0479">Metal-binding</keyword>
<evidence type="ECO:0000313" key="4">
    <source>
        <dbReference type="EMBL" id="AJE84605.1"/>
    </source>
</evidence>
<feature type="domain" description="Fumarylacetoacetase-like C-terminal" evidence="3">
    <location>
        <begin position="90"/>
        <end position="301"/>
    </location>
</feature>
<keyword evidence="4" id="KW-0456">Lyase</keyword>
<comment type="similarity">
    <text evidence="1">Belongs to the FAH family.</text>
</comment>
<gene>
    <name evidence="4" type="ORF">SLNWT_4229</name>
</gene>
<dbReference type="EMBL" id="CP010519">
    <property type="protein sequence ID" value="AJE84605.1"/>
    <property type="molecule type" value="Genomic_DNA"/>
</dbReference>
<dbReference type="GO" id="GO:0046872">
    <property type="term" value="F:metal ion binding"/>
    <property type="evidence" value="ECO:0007669"/>
    <property type="project" value="UniProtKB-KW"/>
</dbReference>
<dbReference type="Proteomes" id="UP000031523">
    <property type="component" value="Chromosome"/>
</dbReference>
<reference evidence="4 5" key="1">
    <citation type="submission" date="2015-01" db="EMBL/GenBank/DDBJ databases">
        <title>Enhanced salinomycin production by adjusting the supply of polyketide extender units in Streptomyce albus DSM 41398.</title>
        <authorList>
            <person name="Lu C."/>
        </authorList>
    </citation>
    <scope>NUCLEOTIDE SEQUENCE [LARGE SCALE GENOMIC DNA]</scope>
    <source>
        <strain evidence="5">ATCC 21838 / DSM 41398 / FERM P-419 / JCM 4703 / NBRC 107858</strain>
    </source>
</reference>
<proteinExistence type="inferred from homology"/>
<sequence length="311" mass="33055">MLLVSYVREDEVRRLGVQDQDAVLDVAALAAAHGAPLPGLGEAPASVRDAIGAGPELLVQLRELLAAPVPEGVRLPLSAVRLRAPLRPGKVVGVGLNYTEHVAESARTLDTDKELPQRPVLFSKPATAVTGPGEPIWHNGELTAQLDWECELAVVIGKTASRVRPEDALDHVFGYSIVNDISARDQRRGGQWFFSKGQDSYAPLGPAVRTADTVPDPQNLDLLLKVNGEVKQKGNTRHMLFRIPELIADISSGMTLEPGDVIATGSPAGVGASFTPQQFLTPGDVVEASIESIGTLRNPVVDAREAGAERG</sequence>
<dbReference type="GO" id="GO:0016853">
    <property type="term" value="F:isomerase activity"/>
    <property type="evidence" value="ECO:0007669"/>
    <property type="project" value="UniProtKB-ARBA"/>
</dbReference>
<evidence type="ECO:0000259" key="3">
    <source>
        <dbReference type="Pfam" id="PF01557"/>
    </source>
</evidence>
<dbReference type="PANTHER" id="PTHR42796">
    <property type="entry name" value="FUMARYLACETOACETATE HYDROLASE DOMAIN-CONTAINING PROTEIN 2A-RELATED"/>
    <property type="match status" value="1"/>
</dbReference>
<accession>A0A0B5EYZ2</accession>
<dbReference type="SUPFAM" id="SSF56529">
    <property type="entry name" value="FAH"/>
    <property type="match status" value="1"/>
</dbReference>
<dbReference type="Pfam" id="PF01557">
    <property type="entry name" value="FAA_hydrolase"/>
    <property type="match status" value="1"/>
</dbReference>
<dbReference type="InterPro" id="IPR036663">
    <property type="entry name" value="Fumarylacetoacetase_C_sf"/>
</dbReference>
<dbReference type="PANTHER" id="PTHR42796:SF4">
    <property type="entry name" value="FUMARYLACETOACETATE HYDROLASE DOMAIN-CONTAINING PROTEIN 2A"/>
    <property type="match status" value="1"/>
</dbReference>
<keyword evidence="5" id="KW-1185">Reference proteome</keyword>
<name>A0A0B5EYZ2_STRA4</name>
<dbReference type="InterPro" id="IPR011234">
    <property type="entry name" value="Fumarylacetoacetase-like_C"/>
</dbReference>